<evidence type="ECO:0000313" key="6">
    <source>
        <dbReference type="EMBL" id="GKT15713.1"/>
    </source>
</evidence>
<dbReference type="Pfam" id="PF02784">
    <property type="entry name" value="Orn_Arg_deC_N"/>
    <property type="match status" value="1"/>
</dbReference>
<proteinExistence type="predicted"/>
<comment type="cofactor">
    <cofactor evidence="1">
        <name>pyridoxal 5'-phosphate</name>
        <dbReference type="ChEBI" id="CHEBI:597326"/>
    </cofactor>
</comment>
<sequence length="155" mass="17075">VERAGLGLDVVSGGELYVAENAGFPMDKVVFHGNNKSYDELCTAVELKVGRIIVDNPSELRMLEQICSAKKTRVSVLFRITPEVSSDTHAYIATADRDSKFGIPLEEVLHEYTYAVNSEHIDPRGLHFHVGSQLQSNISHLNALDVALRLAENIA</sequence>
<keyword evidence="3" id="KW-0663">Pyridoxal phosphate</keyword>
<dbReference type="InterPro" id="IPR029066">
    <property type="entry name" value="PLP-binding_barrel"/>
</dbReference>
<keyword evidence="4" id="KW-0456">Lyase</keyword>
<dbReference type="Gene3D" id="3.20.20.10">
    <property type="entry name" value="Alanine racemase"/>
    <property type="match status" value="1"/>
</dbReference>
<dbReference type="InterPro" id="IPR002986">
    <property type="entry name" value="DAP_deCOOHase_LysA"/>
</dbReference>
<dbReference type="PRINTS" id="PR01181">
    <property type="entry name" value="DAPDCRBXLASE"/>
</dbReference>
<keyword evidence="2" id="KW-0210">Decarboxylase</keyword>
<dbReference type="SUPFAM" id="SSF51419">
    <property type="entry name" value="PLP-binding barrel"/>
    <property type="match status" value="1"/>
</dbReference>
<comment type="caution">
    <text evidence="6">The sequence shown here is derived from an EMBL/GenBank/DDBJ whole genome shotgun (WGS) entry which is preliminary data.</text>
</comment>
<organism evidence="6 7">
    <name type="scientific">Aduncisulcus paluster</name>
    <dbReference type="NCBI Taxonomy" id="2918883"/>
    <lineage>
        <taxon>Eukaryota</taxon>
        <taxon>Metamonada</taxon>
        <taxon>Carpediemonas-like organisms</taxon>
        <taxon>Aduncisulcus</taxon>
    </lineage>
</organism>
<gene>
    <name evidence="6" type="ORF">ADUPG1_004104</name>
</gene>
<evidence type="ECO:0000313" key="7">
    <source>
        <dbReference type="Proteomes" id="UP001057375"/>
    </source>
</evidence>
<protein>
    <submittedName>
        <fullName evidence="6">Diaminopimelate decarboxylase, LysA like protein</fullName>
    </submittedName>
</protein>
<dbReference type="PANTHER" id="PTHR43727:SF2">
    <property type="entry name" value="GROUP IV DECARBOXYLASE"/>
    <property type="match status" value="1"/>
</dbReference>
<feature type="non-terminal residue" evidence="6">
    <location>
        <position position="1"/>
    </location>
</feature>
<feature type="domain" description="Orn/DAP/Arg decarboxylase 2 N-terminal" evidence="5">
    <location>
        <begin position="2"/>
        <end position="153"/>
    </location>
</feature>
<evidence type="ECO:0000256" key="1">
    <source>
        <dbReference type="ARBA" id="ARBA00001933"/>
    </source>
</evidence>
<name>A0ABQ5JSQ8_9EUKA</name>
<keyword evidence="7" id="KW-1185">Reference proteome</keyword>
<evidence type="ECO:0000259" key="5">
    <source>
        <dbReference type="Pfam" id="PF02784"/>
    </source>
</evidence>
<reference evidence="6" key="1">
    <citation type="submission" date="2022-03" db="EMBL/GenBank/DDBJ databases">
        <title>Draft genome sequence of Aduncisulcus paluster, a free-living microaerophilic Fornicata.</title>
        <authorList>
            <person name="Yuyama I."/>
            <person name="Kume K."/>
            <person name="Tamura T."/>
            <person name="Inagaki Y."/>
            <person name="Hashimoto T."/>
        </authorList>
    </citation>
    <scope>NUCLEOTIDE SEQUENCE</scope>
    <source>
        <strain evidence="6">NY0171</strain>
    </source>
</reference>
<accession>A0ABQ5JSQ8</accession>
<evidence type="ECO:0000256" key="2">
    <source>
        <dbReference type="ARBA" id="ARBA00022793"/>
    </source>
</evidence>
<dbReference type="EMBL" id="BQXS01005892">
    <property type="protein sequence ID" value="GKT15713.1"/>
    <property type="molecule type" value="Genomic_DNA"/>
</dbReference>
<dbReference type="InterPro" id="IPR022644">
    <property type="entry name" value="De-COase2_N"/>
</dbReference>
<feature type="non-terminal residue" evidence="6">
    <location>
        <position position="155"/>
    </location>
</feature>
<dbReference type="Proteomes" id="UP001057375">
    <property type="component" value="Unassembled WGS sequence"/>
</dbReference>
<evidence type="ECO:0000256" key="4">
    <source>
        <dbReference type="ARBA" id="ARBA00023239"/>
    </source>
</evidence>
<dbReference type="PANTHER" id="PTHR43727">
    <property type="entry name" value="DIAMINOPIMELATE DECARBOXYLASE"/>
    <property type="match status" value="1"/>
</dbReference>
<evidence type="ECO:0000256" key="3">
    <source>
        <dbReference type="ARBA" id="ARBA00022898"/>
    </source>
</evidence>